<dbReference type="OrthoDB" id="4866305at2"/>
<dbReference type="RefSeq" id="WP_141821162.1">
    <property type="nucleotide sequence ID" value="NZ_BAAAQC010000008.1"/>
</dbReference>
<dbReference type="EMBL" id="VFQF01000001">
    <property type="protein sequence ID" value="TQN48310.1"/>
    <property type="molecule type" value="Genomic_DNA"/>
</dbReference>
<feature type="region of interest" description="Disordered" evidence="1">
    <location>
        <begin position="118"/>
        <end position="171"/>
    </location>
</feature>
<name>A0A543PW96_9MICO</name>
<feature type="compositionally biased region" description="Polar residues" evidence="1">
    <location>
        <begin position="61"/>
        <end position="73"/>
    </location>
</feature>
<feature type="compositionally biased region" description="Polar residues" evidence="1">
    <location>
        <begin position="118"/>
        <end position="132"/>
    </location>
</feature>
<feature type="compositionally biased region" description="Pro residues" evidence="1">
    <location>
        <begin position="136"/>
        <end position="147"/>
    </location>
</feature>
<protein>
    <submittedName>
        <fullName evidence="2">Uncharacterized protein</fullName>
    </submittedName>
</protein>
<reference evidence="2 3" key="1">
    <citation type="submission" date="2019-06" db="EMBL/GenBank/DDBJ databases">
        <title>Sequencing the genomes of 1000 actinobacteria strains.</title>
        <authorList>
            <person name="Klenk H.-P."/>
        </authorList>
    </citation>
    <scope>NUCLEOTIDE SEQUENCE [LARGE SCALE GENOMIC DNA]</scope>
    <source>
        <strain evidence="2 3">DSM 21776</strain>
    </source>
</reference>
<dbReference type="AlphaFoldDB" id="A0A543PW96"/>
<accession>A0A543PW96</accession>
<feature type="region of interest" description="Disordered" evidence="1">
    <location>
        <begin position="1"/>
        <end position="90"/>
    </location>
</feature>
<proteinExistence type="predicted"/>
<evidence type="ECO:0000256" key="1">
    <source>
        <dbReference type="SAM" id="MobiDB-lite"/>
    </source>
</evidence>
<comment type="caution">
    <text evidence="2">The sequence shown here is derived from an EMBL/GenBank/DDBJ whole genome shotgun (WGS) entry which is preliminary data.</text>
</comment>
<evidence type="ECO:0000313" key="3">
    <source>
        <dbReference type="Proteomes" id="UP000320085"/>
    </source>
</evidence>
<organism evidence="2 3">
    <name type="scientific">Humibacillus xanthopallidus</name>
    <dbReference type="NCBI Taxonomy" id="412689"/>
    <lineage>
        <taxon>Bacteria</taxon>
        <taxon>Bacillati</taxon>
        <taxon>Actinomycetota</taxon>
        <taxon>Actinomycetes</taxon>
        <taxon>Micrococcales</taxon>
        <taxon>Intrasporangiaceae</taxon>
        <taxon>Humibacillus</taxon>
    </lineage>
</organism>
<evidence type="ECO:0000313" key="2">
    <source>
        <dbReference type="EMBL" id="TQN48310.1"/>
    </source>
</evidence>
<feature type="compositionally biased region" description="Low complexity" evidence="1">
    <location>
        <begin position="40"/>
        <end position="49"/>
    </location>
</feature>
<gene>
    <name evidence="2" type="ORF">FHX52_1441</name>
</gene>
<dbReference type="Proteomes" id="UP000320085">
    <property type="component" value="Unassembled WGS sequence"/>
</dbReference>
<sequence length="268" mass="27610">MSDSSRPALPDPQQDRHVAFPEQTTEAAADPVAGGGAAGTGDAASTAGPPGLPADAWADHSSPTGAPPSSTWQPDPVVLRTPPTRPVDRSRRRRPAWLPYAAIVGIFLVVSNANNPDDMTVQRDGTFSSEQEQGGPPDPWGNPPPDPARVGWISSAGDPGTVKAPIGADTPVSPVPAGTSVLRVEVTAPSPEAVLTQVSTGAGLYEETHESTPVLREVHTGPASRSLDVTVSSATESSAALQCRVYTGETLVSLDTSTTGRVACTVTW</sequence>